<gene>
    <name evidence="1" type="ORF">PS2_045</name>
</gene>
<proteinExistence type="predicted"/>
<accession>A0A023W4X5</accession>
<dbReference type="GeneID" id="19484933"/>
<reference evidence="1 2" key="1">
    <citation type="submission" date="2014-01" db="EMBL/GenBank/DDBJ databases">
        <authorList>
            <person name="Zhang G."/>
            <person name="Jin J."/>
            <person name="Li Z.J."/>
            <person name="Wang S.W."/>
            <person name="Chen S.J."/>
            <person name="Wang S.M."/>
            <person name="Wang X.T."/>
            <person name="Li Y.H."/>
            <person name="Wang J."/>
            <person name="Yang C.K."/>
            <person name="Wang L."/>
        </authorList>
    </citation>
    <scope>NUCLEOTIDE SEQUENCE [LARGE SCALE GENOMIC DNA]</scope>
</reference>
<sequence>MNAQQRLKETRAAIAALQALETSLVMEIENGRSRGFKGALPGSIPIHQQIAAARGYVSNTVEKINEVL</sequence>
<dbReference type="KEGG" id="vg:19484933"/>
<evidence type="ECO:0000313" key="2">
    <source>
        <dbReference type="Proteomes" id="UP000024445"/>
    </source>
</evidence>
<organism evidence="1 2">
    <name type="scientific">Serratia phage PS2</name>
    <dbReference type="NCBI Taxonomy" id="1481112"/>
    <lineage>
        <taxon>Viruses</taxon>
        <taxon>Duplodnaviria</taxon>
        <taxon>Heunggongvirae</taxon>
        <taxon>Uroviricota</taxon>
        <taxon>Caudoviricetes</taxon>
        <taxon>Muldoonvirus</taxon>
        <taxon>Muldoonvirus PS2</taxon>
    </lineage>
</organism>
<dbReference type="Proteomes" id="UP000024445">
    <property type="component" value="Segment"/>
</dbReference>
<dbReference type="EMBL" id="KJ025957">
    <property type="protein sequence ID" value="AHY25295.1"/>
    <property type="molecule type" value="Genomic_DNA"/>
</dbReference>
<dbReference type="RefSeq" id="YP_009030092.1">
    <property type="nucleotide sequence ID" value="NC_024121.1"/>
</dbReference>
<name>A0A023W4X5_9CAUD</name>
<protein>
    <submittedName>
        <fullName evidence="1">Uncharacterized protein</fullName>
    </submittedName>
</protein>
<keyword evidence="2" id="KW-1185">Reference proteome</keyword>
<evidence type="ECO:0000313" key="1">
    <source>
        <dbReference type="EMBL" id="AHY25295.1"/>
    </source>
</evidence>